<comment type="caution">
    <text evidence="1">The sequence shown here is derived from an EMBL/GenBank/DDBJ whole genome shotgun (WGS) entry which is preliminary data.</text>
</comment>
<dbReference type="AlphaFoldDB" id="A0A4Y2HIV2"/>
<evidence type="ECO:0000313" key="2">
    <source>
        <dbReference type="Proteomes" id="UP000499080"/>
    </source>
</evidence>
<reference evidence="1 2" key="1">
    <citation type="journal article" date="2019" name="Sci. Rep.">
        <title>Orb-weaving spider Araneus ventricosus genome elucidates the spidroin gene catalogue.</title>
        <authorList>
            <person name="Kono N."/>
            <person name="Nakamura H."/>
            <person name="Ohtoshi R."/>
            <person name="Moran D.A.P."/>
            <person name="Shinohara A."/>
            <person name="Yoshida Y."/>
            <person name="Fujiwara M."/>
            <person name="Mori M."/>
            <person name="Tomita M."/>
            <person name="Arakawa K."/>
        </authorList>
    </citation>
    <scope>NUCLEOTIDE SEQUENCE [LARGE SCALE GENOMIC DNA]</scope>
</reference>
<gene>
    <name evidence="1" type="ORF">AVEN_82376_1</name>
</gene>
<proteinExistence type="predicted"/>
<keyword evidence="2" id="KW-1185">Reference proteome</keyword>
<accession>A0A4Y2HIV2</accession>
<name>A0A4Y2HIV2_ARAVE</name>
<organism evidence="1 2">
    <name type="scientific">Araneus ventricosus</name>
    <name type="common">Orbweaver spider</name>
    <name type="synonym">Epeira ventricosa</name>
    <dbReference type="NCBI Taxonomy" id="182803"/>
    <lineage>
        <taxon>Eukaryota</taxon>
        <taxon>Metazoa</taxon>
        <taxon>Ecdysozoa</taxon>
        <taxon>Arthropoda</taxon>
        <taxon>Chelicerata</taxon>
        <taxon>Arachnida</taxon>
        <taxon>Araneae</taxon>
        <taxon>Araneomorphae</taxon>
        <taxon>Entelegynae</taxon>
        <taxon>Araneoidea</taxon>
        <taxon>Araneidae</taxon>
        <taxon>Araneus</taxon>
    </lineage>
</organism>
<protein>
    <submittedName>
        <fullName evidence="1">Uncharacterized protein</fullName>
    </submittedName>
</protein>
<evidence type="ECO:0000313" key="1">
    <source>
        <dbReference type="EMBL" id="GBM65200.1"/>
    </source>
</evidence>
<dbReference type="EMBL" id="BGPR01001964">
    <property type="protein sequence ID" value="GBM65200.1"/>
    <property type="molecule type" value="Genomic_DNA"/>
</dbReference>
<sequence length="94" mass="10653">MKEGAGFIAISRKVNLGIDRFHGSDRDGWARGWAEDSEVKTAKTTKTRRNGQIMISLPFPRSLNEIGDHLNSVSELWRMGMMNALIKKLVRKPK</sequence>
<dbReference type="Proteomes" id="UP000499080">
    <property type="component" value="Unassembled WGS sequence"/>
</dbReference>